<name>A0AA86TXL7_9EUKA</name>
<protein>
    <submittedName>
        <fullName evidence="2">Hypothetical_protein</fullName>
    </submittedName>
</protein>
<dbReference type="AlphaFoldDB" id="A0AA86TXL7"/>
<comment type="caution">
    <text evidence="1">The sequence shown here is derived from an EMBL/GenBank/DDBJ whole genome shotgun (WGS) entry which is preliminary data.</text>
</comment>
<dbReference type="EMBL" id="CATOUU010000321">
    <property type="protein sequence ID" value="CAI9924748.1"/>
    <property type="molecule type" value="Genomic_DNA"/>
</dbReference>
<reference evidence="2 3" key="2">
    <citation type="submission" date="2024-07" db="EMBL/GenBank/DDBJ databases">
        <authorList>
            <person name="Akdeniz Z."/>
        </authorList>
    </citation>
    <scope>NUCLEOTIDE SEQUENCE [LARGE SCALE GENOMIC DNA]</scope>
</reference>
<accession>A0AA86TXL7</accession>
<evidence type="ECO:0000313" key="3">
    <source>
        <dbReference type="Proteomes" id="UP001642409"/>
    </source>
</evidence>
<proteinExistence type="predicted"/>
<gene>
    <name evidence="1" type="ORF">HINF_LOCUS12393</name>
    <name evidence="2" type="ORF">HINF_LOCUS54768</name>
</gene>
<evidence type="ECO:0000313" key="1">
    <source>
        <dbReference type="EMBL" id="CAI9924748.1"/>
    </source>
</evidence>
<dbReference type="EMBL" id="CAXDID020000286">
    <property type="protein sequence ID" value="CAL6070751.1"/>
    <property type="molecule type" value="Genomic_DNA"/>
</dbReference>
<dbReference type="Proteomes" id="UP001642409">
    <property type="component" value="Unassembled WGS sequence"/>
</dbReference>
<evidence type="ECO:0000313" key="2">
    <source>
        <dbReference type="EMBL" id="CAL6070751.1"/>
    </source>
</evidence>
<sequence length="137" mass="16346">MRSSENWMLKQFQRCNTVLKVKDISICQQSSWISVIHRSHIKSGTKYQGLKITFDCSMNTGLYEYMINYNYELKQKSVSHLSSKCIAIAHHTKGRQFWQSSRKWKHTKFCFDKFCLIIVNYGQNIFQWKISSIYNLK</sequence>
<keyword evidence="3" id="KW-1185">Reference proteome</keyword>
<reference evidence="1" key="1">
    <citation type="submission" date="2023-06" db="EMBL/GenBank/DDBJ databases">
        <authorList>
            <person name="Kurt Z."/>
        </authorList>
    </citation>
    <scope>NUCLEOTIDE SEQUENCE</scope>
</reference>
<organism evidence="1">
    <name type="scientific">Hexamita inflata</name>
    <dbReference type="NCBI Taxonomy" id="28002"/>
    <lineage>
        <taxon>Eukaryota</taxon>
        <taxon>Metamonada</taxon>
        <taxon>Diplomonadida</taxon>
        <taxon>Hexamitidae</taxon>
        <taxon>Hexamitinae</taxon>
        <taxon>Hexamita</taxon>
    </lineage>
</organism>